<dbReference type="RefSeq" id="WP_212607960.1">
    <property type="nucleotide sequence ID" value="NZ_CP073910.1"/>
</dbReference>
<dbReference type="KEGG" id="spph:KFK14_13000"/>
<feature type="transmembrane region" description="Helical" evidence="1">
    <location>
        <begin position="22"/>
        <end position="46"/>
    </location>
</feature>
<protein>
    <submittedName>
        <fullName evidence="2">Uncharacterized protein</fullName>
    </submittedName>
</protein>
<keyword evidence="3" id="KW-1185">Reference proteome</keyword>
<accession>A0A975K358</accession>
<reference evidence="2" key="1">
    <citation type="submission" date="2021-04" db="EMBL/GenBank/DDBJ databases">
        <title>Isolation of p-tert-butylphenol degrading bacteria Sphingobium phenoxybenzoativorans Tas13 from active sludge.</title>
        <authorList>
            <person name="Li Y."/>
        </authorList>
    </citation>
    <scope>NUCLEOTIDE SEQUENCE</scope>
    <source>
        <strain evidence="2">Tas13</strain>
    </source>
</reference>
<sequence>MSGLLKGIGKIFKKVVRVVKKIALPALAIGAVVLTGGAAIGALPALSSTIGSLGLSTGLTSVLTTAAQGATMGALTSAVTGGNIIKGATTGLIAGGALGGISQAIKPATGLAGAGGGGGTAPVIGASKDAAMLGQAGSTLGSTAAATGGGLVPAAAAPGLVSTAPAAGGGGLMGFMNQNPLVASQMLQGLGGGLMAGEQAKEERRTLKRLGENYSGYSGLVPEGASEEFAGAPIGKIAYDRATGRIYSVKS</sequence>
<dbReference type="AlphaFoldDB" id="A0A975K358"/>
<keyword evidence="1" id="KW-0812">Transmembrane</keyword>
<evidence type="ECO:0000256" key="1">
    <source>
        <dbReference type="SAM" id="Phobius"/>
    </source>
</evidence>
<keyword evidence="1" id="KW-0472">Membrane</keyword>
<name>A0A975K358_9SPHN</name>
<organism evidence="2 3">
    <name type="scientific">Sphingobium phenoxybenzoativorans</name>
    <dbReference type="NCBI Taxonomy" id="1592790"/>
    <lineage>
        <taxon>Bacteria</taxon>
        <taxon>Pseudomonadati</taxon>
        <taxon>Pseudomonadota</taxon>
        <taxon>Alphaproteobacteria</taxon>
        <taxon>Sphingomonadales</taxon>
        <taxon>Sphingomonadaceae</taxon>
        <taxon>Sphingobium</taxon>
    </lineage>
</organism>
<keyword evidence="1" id="KW-1133">Transmembrane helix</keyword>
<evidence type="ECO:0000313" key="3">
    <source>
        <dbReference type="Proteomes" id="UP000681425"/>
    </source>
</evidence>
<dbReference type="EMBL" id="CP073910">
    <property type="protein sequence ID" value="QUT04065.1"/>
    <property type="molecule type" value="Genomic_DNA"/>
</dbReference>
<dbReference type="Proteomes" id="UP000681425">
    <property type="component" value="Chromosome"/>
</dbReference>
<gene>
    <name evidence="2" type="ORF">KFK14_13000</name>
</gene>
<proteinExistence type="predicted"/>
<evidence type="ECO:0000313" key="2">
    <source>
        <dbReference type="EMBL" id="QUT04065.1"/>
    </source>
</evidence>